<organism evidence="1">
    <name type="scientific">marine sediment metagenome</name>
    <dbReference type="NCBI Taxonomy" id="412755"/>
    <lineage>
        <taxon>unclassified sequences</taxon>
        <taxon>metagenomes</taxon>
        <taxon>ecological metagenomes</taxon>
    </lineage>
</organism>
<evidence type="ECO:0000313" key="1">
    <source>
        <dbReference type="EMBL" id="KKL71015.1"/>
    </source>
</evidence>
<dbReference type="EMBL" id="LAZR01025718">
    <property type="protein sequence ID" value="KKL71015.1"/>
    <property type="molecule type" value="Genomic_DNA"/>
</dbReference>
<proteinExistence type="predicted"/>
<comment type="caution">
    <text evidence="1">The sequence shown here is derived from an EMBL/GenBank/DDBJ whole genome shotgun (WGS) entry which is preliminary data.</text>
</comment>
<name>A0A0F9GNL8_9ZZZZ</name>
<gene>
    <name evidence="1" type="ORF">LCGC14_2099090</name>
</gene>
<accession>A0A0F9GNL8</accession>
<protein>
    <submittedName>
        <fullName evidence="1">Uncharacterized protein</fullName>
    </submittedName>
</protein>
<dbReference type="AlphaFoldDB" id="A0A0F9GNL8"/>
<sequence>MTRYILAYNFEQWIDLMSTLGEMRPPRDCGPGSNIVVTIEVDRATKDKSLRATELVVGPITAEGLLDTVSRKELSEVWEVIKTRPLFRDNFGKYCGPDCDSVDQCRVAKMNALLKKN</sequence>
<reference evidence="1" key="1">
    <citation type="journal article" date="2015" name="Nature">
        <title>Complex archaea that bridge the gap between prokaryotes and eukaryotes.</title>
        <authorList>
            <person name="Spang A."/>
            <person name="Saw J.H."/>
            <person name="Jorgensen S.L."/>
            <person name="Zaremba-Niedzwiedzka K."/>
            <person name="Martijn J."/>
            <person name="Lind A.E."/>
            <person name="van Eijk R."/>
            <person name="Schleper C."/>
            <person name="Guy L."/>
            <person name="Ettema T.J."/>
        </authorList>
    </citation>
    <scope>NUCLEOTIDE SEQUENCE</scope>
</reference>